<dbReference type="Proteomes" id="UP000257607">
    <property type="component" value="Chromosome"/>
</dbReference>
<proteinExistence type="predicted"/>
<name>A0A1X7QK52_LATCU</name>
<evidence type="ECO:0000259" key="1">
    <source>
        <dbReference type="Pfam" id="PF06114"/>
    </source>
</evidence>
<protein>
    <submittedName>
        <fullName evidence="2">ImmA/IrrE family metallo-endopeptidase</fullName>
    </submittedName>
</protein>
<reference evidence="2 3" key="1">
    <citation type="submission" date="2018-07" db="EMBL/GenBank/DDBJ databases">
        <title>Lactobacillus curvatus genome sequence.</title>
        <authorList>
            <person name="Prechtl R."/>
        </authorList>
    </citation>
    <scope>NUCLEOTIDE SEQUENCE [LARGE SCALE GENOMIC DNA]</scope>
    <source>
        <strain evidence="2 3">TMW 1.1928</strain>
    </source>
</reference>
<sequence length="136" mass="16092">MTENNSEIMNWLLNYAFDNGISLLFMRLDPYTPPATNVHTKRILMNNNWHNKDELPMQFAHEIGHVMLEQESSGLLYYTPSKFGMEFEANKYAVNLLLPFYMEDKESQQVNMYDFMDCFSVPYHLEEAVTEAIRNY</sequence>
<evidence type="ECO:0000313" key="3">
    <source>
        <dbReference type="Proteomes" id="UP000257607"/>
    </source>
</evidence>
<dbReference type="InterPro" id="IPR010359">
    <property type="entry name" value="IrrE_HExxH"/>
</dbReference>
<feature type="domain" description="IrrE N-terminal-like" evidence="1">
    <location>
        <begin position="26"/>
        <end position="107"/>
    </location>
</feature>
<dbReference type="Pfam" id="PF06114">
    <property type="entry name" value="Peptidase_M78"/>
    <property type="match status" value="1"/>
</dbReference>
<evidence type="ECO:0000313" key="2">
    <source>
        <dbReference type="EMBL" id="AXN35418.1"/>
    </source>
</evidence>
<dbReference type="AlphaFoldDB" id="A0A1X7QK52"/>
<organism evidence="2 3">
    <name type="scientific">Latilactobacillus curvatus</name>
    <name type="common">Lactobacillus curvatus</name>
    <dbReference type="NCBI Taxonomy" id="28038"/>
    <lineage>
        <taxon>Bacteria</taxon>
        <taxon>Bacillati</taxon>
        <taxon>Bacillota</taxon>
        <taxon>Bacilli</taxon>
        <taxon>Lactobacillales</taxon>
        <taxon>Lactobacillaceae</taxon>
        <taxon>Latilactobacillus</taxon>
    </lineage>
</organism>
<accession>A0A1X7QK52</accession>
<gene>
    <name evidence="2" type="ORF">DT351_03200</name>
</gene>
<dbReference type="RefSeq" id="WP_085845114.1">
    <property type="nucleotide sequence ID" value="NZ_CP031003.1"/>
</dbReference>
<dbReference type="EMBL" id="CP031003">
    <property type="protein sequence ID" value="AXN35418.1"/>
    <property type="molecule type" value="Genomic_DNA"/>
</dbReference>